<feature type="region of interest" description="Disordered" evidence="1">
    <location>
        <begin position="1"/>
        <end position="133"/>
    </location>
</feature>
<feature type="compositionally biased region" description="Basic and acidic residues" evidence="1">
    <location>
        <begin position="111"/>
        <end position="120"/>
    </location>
</feature>
<dbReference type="PANTHER" id="PTHR46370:SF1">
    <property type="entry name" value="GPALPP MOTIFS-CONTAINING PROTEIN 1"/>
    <property type="match status" value="1"/>
</dbReference>
<evidence type="ECO:0000256" key="1">
    <source>
        <dbReference type="SAM" id="MobiDB-lite"/>
    </source>
</evidence>
<sequence length="625" mass="70547">MGRGDRRRSKDDDDDDDKSTSSREDDRRRHKSKRKDSRKRSRRDGDDDDEDDSRSKKKRRERKKSKQRKPSSDDDSSSSRKDSKKKRKKHEKKHKKKHDKKDRKKKKHKRGDSGSEEESRQQPQSATGNDNNEKLARNYVLADALHQLLTDHPTPAMAVDTLPLVLIKLGGGTSLDLRQMPDQSAAAGIQLVLKALEPFGVTQEEDTRMWKWPPGAKSKDERLLLRIVRTLLNEIGFTMEAIEKHHQQKQQPPKQQKQKELDADSQEEKKPPAKTQQQDQESDLIHIKQDTMKMLQSFQSSQNNNKEDNDSKPPSTLPGELGGLCNMILEGESIALDGLPDPKLRTALEGLFQQCGLELCEMEPDSDNDEDGDNDNSDNNKEMGYGLPETLEQQNQVKAKLLSVMKACETMAANPNTTIPKLQKGPMRMPAGYQAPPEESSDDEEGPVQVGDILAKRNDTAVMSKEDIKRQAELRARQLRGAVTGVDELMSTDPNQREEWMLVPGKFDFLSSIKAGNPMKSRTFAAKSKAERDDEQEYVDPKIQAEMNAIIQAHTDARGPTLVEQHRLNKEKERQAAAAGGGTNGQWNWNRDKDLDSGRRVDKNALNMVLGGANKDLKSKFHGGF</sequence>
<comment type="caution">
    <text evidence="3">The sequence shown here is derived from an EMBL/GenBank/DDBJ whole genome shotgun (WGS) entry which is preliminary data.</text>
</comment>
<dbReference type="PANTHER" id="PTHR46370">
    <property type="entry name" value="GPALPP MOTIFS-CONTAINING PROTEIN 1"/>
    <property type="match status" value="1"/>
</dbReference>
<feature type="region of interest" description="Disordered" evidence="1">
    <location>
        <begin position="573"/>
        <end position="597"/>
    </location>
</feature>
<organism evidence="3 4">
    <name type="scientific">Seminavis robusta</name>
    <dbReference type="NCBI Taxonomy" id="568900"/>
    <lineage>
        <taxon>Eukaryota</taxon>
        <taxon>Sar</taxon>
        <taxon>Stramenopiles</taxon>
        <taxon>Ochrophyta</taxon>
        <taxon>Bacillariophyta</taxon>
        <taxon>Bacillariophyceae</taxon>
        <taxon>Bacillariophycidae</taxon>
        <taxon>Naviculales</taxon>
        <taxon>Naviculaceae</taxon>
        <taxon>Seminavis</taxon>
    </lineage>
</organism>
<dbReference type="InterPro" id="IPR046331">
    <property type="entry name" value="GPAM1-like"/>
</dbReference>
<evidence type="ECO:0000313" key="3">
    <source>
        <dbReference type="EMBL" id="CAB9514342.1"/>
    </source>
</evidence>
<feature type="compositionally biased region" description="Polar residues" evidence="1">
    <location>
        <begin position="121"/>
        <end position="130"/>
    </location>
</feature>
<feature type="compositionally biased region" description="Basic residues" evidence="1">
    <location>
        <begin position="28"/>
        <end position="42"/>
    </location>
</feature>
<keyword evidence="4" id="KW-1185">Reference proteome</keyword>
<feature type="region of interest" description="Disordered" evidence="1">
    <location>
        <begin position="244"/>
        <end position="281"/>
    </location>
</feature>
<name>A0A9N8E482_9STRA</name>
<protein>
    <recommendedName>
        <fullName evidence="2">DUF3752 domain-containing protein</fullName>
    </recommendedName>
</protein>
<gene>
    <name evidence="3" type="ORF">SEMRO_647_G181000.1</name>
</gene>
<dbReference type="Proteomes" id="UP001153069">
    <property type="component" value="Unassembled WGS sequence"/>
</dbReference>
<feature type="region of interest" description="Disordered" evidence="1">
    <location>
        <begin position="362"/>
        <end position="385"/>
    </location>
</feature>
<proteinExistence type="predicted"/>
<evidence type="ECO:0000259" key="2">
    <source>
        <dbReference type="Pfam" id="PF12572"/>
    </source>
</evidence>
<feature type="compositionally biased region" description="Basic and acidic residues" evidence="1">
    <location>
        <begin position="257"/>
        <end position="271"/>
    </location>
</feature>
<evidence type="ECO:0000313" key="4">
    <source>
        <dbReference type="Proteomes" id="UP001153069"/>
    </source>
</evidence>
<feature type="compositionally biased region" description="Basic and acidic residues" evidence="1">
    <location>
        <begin position="18"/>
        <end position="27"/>
    </location>
</feature>
<dbReference type="InterPro" id="IPR022226">
    <property type="entry name" value="DUF3752"/>
</dbReference>
<reference evidence="3" key="1">
    <citation type="submission" date="2020-06" db="EMBL/GenBank/DDBJ databases">
        <authorList>
            <consortium name="Plant Systems Biology data submission"/>
        </authorList>
    </citation>
    <scope>NUCLEOTIDE SEQUENCE</scope>
    <source>
        <strain evidence="3">D6</strain>
    </source>
</reference>
<feature type="compositionally biased region" description="Basic residues" evidence="1">
    <location>
        <begin position="55"/>
        <end position="69"/>
    </location>
</feature>
<feature type="compositionally biased region" description="Basic residues" evidence="1">
    <location>
        <begin position="82"/>
        <end position="110"/>
    </location>
</feature>
<dbReference type="OrthoDB" id="201104at2759"/>
<feature type="domain" description="DUF3752" evidence="2">
    <location>
        <begin position="526"/>
        <end position="621"/>
    </location>
</feature>
<accession>A0A9N8E482</accession>
<feature type="region of interest" description="Disordered" evidence="1">
    <location>
        <begin position="299"/>
        <end position="323"/>
    </location>
</feature>
<dbReference type="Pfam" id="PF12572">
    <property type="entry name" value="DUF3752"/>
    <property type="match status" value="1"/>
</dbReference>
<feature type="compositionally biased region" description="Acidic residues" evidence="1">
    <location>
        <begin position="362"/>
        <end position="376"/>
    </location>
</feature>
<dbReference type="AlphaFoldDB" id="A0A9N8E482"/>
<dbReference type="EMBL" id="CAICTM010000646">
    <property type="protein sequence ID" value="CAB9514342.1"/>
    <property type="molecule type" value="Genomic_DNA"/>
</dbReference>